<feature type="domain" description="Porin" evidence="12">
    <location>
        <begin position="7"/>
        <end position="332"/>
    </location>
</feature>
<keyword evidence="7" id="KW-0406">Ion transport</keyword>
<dbReference type="GO" id="GO:0034220">
    <property type="term" value="P:monoatomic ion transmembrane transport"/>
    <property type="evidence" value="ECO:0007669"/>
    <property type="project" value="InterPro"/>
</dbReference>
<keyword evidence="6 11" id="KW-0732">Signal</keyword>
<accession>S9ZP23</accession>
<comment type="caution">
    <text evidence="13">The sequence shown here is derived from an EMBL/GenBank/DDBJ whole genome shotgun (WGS) entry which is preliminary data.</text>
</comment>
<reference evidence="13 14" key="1">
    <citation type="submission" date="2013-06" db="EMBL/GenBank/DDBJ databases">
        <title>Draft genome sequence of Thauera terpenica.</title>
        <authorList>
            <person name="Liu B."/>
            <person name="Frostegard A.H."/>
            <person name="Shapleigh J.P."/>
        </authorList>
    </citation>
    <scope>NUCLEOTIDE SEQUENCE [LARGE SCALE GENOMIC DNA]</scope>
    <source>
        <strain evidence="13 14">58Eu</strain>
    </source>
</reference>
<dbReference type="InterPro" id="IPR002299">
    <property type="entry name" value="Porin_Neis"/>
</dbReference>
<gene>
    <name evidence="13" type="ORF">M622_03860</name>
</gene>
<evidence type="ECO:0000256" key="10">
    <source>
        <dbReference type="ARBA" id="ARBA00023237"/>
    </source>
</evidence>
<name>S9ZP23_9RHOO</name>
<evidence type="ECO:0000256" key="8">
    <source>
        <dbReference type="ARBA" id="ARBA00023114"/>
    </source>
</evidence>
<dbReference type="InterPro" id="IPR001702">
    <property type="entry name" value="Porin_Gram-ve"/>
</dbReference>
<proteinExistence type="predicted"/>
<evidence type="ECO:0000256" key="1">
    <source>
        <dbReference type="ARBA" id="ARBA00004571"/>
    </source>
</evidence>
<evidence type="ECO:0000256" key="7">
    <source>
        <dbReference type="ARBA" id="ARBA00023065"/>
    </source>
</evidence>
<keyword evidence="9" id="KW-0472">Membrane</keyword>
<sequence>MQKKLIALAVAGLVSAPVFAQSNVTIYGVADAYMGFGNHGGNDLAAVQSGGLSGSRLGFRGAEDLGNGLKAVFTLEQGVDISNGVAWSSVGGDSVFSRQALVGLSGAFGTISLGRQYAPGFDFQYDALLASAISPQFILSTGVGSSLSASSFARWDNSVAYNGMFSGLKVRAIYSMAAGEDTRTTSLAAGNWADPSDDDAMGLGLEYANGPLKVGAVYQMLQTASNAAAADDQTEWLLGGSYDFGAATLALSYQDAESLGRMKGEDAKLWQLGVIVPVGAAGNVHLGYGEVKADNVVGSNSAKSKSYSLAYTHALSKRTTAYTGYNRTDNDTGLALGPIADLDKTGLRNGGENSDLFVVGVRHTF</sequence>
<dbReference type="GO" id="GO:0046930">
    <property type="term" value="C:pore complex"/>
    <property type="evidence" value="ECO:0007669"/>
    <property type="project" value="UniProtKB-KW"/>
</dbReference>
<dbReference type="GO" id="GO:0015288">
    <property type="term" value="F:porin activity"/>
    <property type="evidence" value="ECO:0007669"/>
    <property type="project" value="UniProtKB-KW"/>
</dbReference>
<dbReference type="CDD" id="cd00342">
    <property type="entry name" value="gram_neg_porins"/>
    <property type="match status" value="1"/>
</dbReference>
<keyword evidence="10" id="KW-0998">Cell outer membrane</keyword>
<keyword evidence="8" id="KW-0626">Porin</keyword>
<dbReference type="SUPFAM" id="SSF56935">
    <property type="entry name" value="Porins"/>
    <property type="match status" value="1"/>
</dbReference>
<comment type="subunit">
    <text evidence="2">Homotrimer.</text>
</comment>
<dbReference type="Gene3D" id="2.40.160.10">
    <property type="entry name" value="Porin"/>
    <property type="match status" value="1"/>
</dbReference>
<keyword evidence="14" id="KW-1185">Reference proteome</keyword>
<dbReference type="OrthoDB" id="5293374at2"/>
<dbReference type="GO" id="GO:0009279">
    <property type="term" value="C:cell outer membrane"/>
    <property type="evidence" value="ECO:0007669"/>
    <property type="project" value="UniProtKB-SubCell"/>
</dbReference>
<dbReference type="InterPro" id="IPR033900">
    <property type="entry name" value="Gram_neg_porin_domain"/>
</dbReference>
<evidence type="ECO:0000256" key="2">
    <source>
        <dbReference type="ARBA" id="ARBA00011233"/>
    </source>
</evidence>
<dbReference type="PRINTS" id="PR00182">
    <property type="entry name" value="ECOLNEIPORIN"/>
</dbReference>
<evidence type="ECO:0000313" key="13">
    <source>
        <dbReference type="EMBL" id="EPZ15272.1"/>
    </source>
</evidence>
<dbReference type="PANTHER" id="PTHR34501">
    <property type="entry name" value="PROTEIN YDDL-RELATED"/>
    <property type="match status" value="1"/>
</dbReference>
<dbReference type="PATRIC" id="fig|1348657.5.peg.2250"/>
<dbReference type="PRINTS" id="PR00184">
    <property type="entry name" value="NEISSPPORIN"/>
</dbReference>
<keyword evidence="5" id="KW-0812">Transmembrane</keyword>
<dbReference type="STRING" id="1348657.M622_03860"/>
<evidence type="ECO:0000256" key="9">
    <source>
        <dbReference type="ARBA" id="ARBA00023136"/>
    </source>
</evidence>
<dbReference type="PANTHER" id="PTHR34501:SF9">
    <property type="entry name" value="MAJOR OUTER MEMBRANE PROTEIN P.IA"/>
    <property type="match status" value="1"/>
</dbReference>
<protein>
    <recommendedName>
        <fullName evidence="12">Porin domain-containing protein</fullName>
    </recommendedName>
</protein>
<dbReference type="eggNOG" id="COG3203">
    <property type="taxonomic scope" value="Bacteria"/>
</dbReference>
<dbReference type="Proteomes" id="UP000015455">
    <property type="component" value="Unassembled WGS sequence"/>
</dbReference>
<evidence type="ECO:0000256" key="4">
    <source>
        <dbReference type="ARBA" id="ARBA00022452"/>
    </source>
</evidence>
<organism evidence="13 14">
    <name type="scientific">Thauera terpenica 58Eu</name>
    <dbReference type="NCBI Taxonomy" id="1348657"/>
    <lineage>
        <taxon>Bacteria</taxon>
        <taxon>Pseudomonadati</taxon>
        <taxon>Pseudomonadota</taxon>
        <taxon>Betaproteobacteria</taxon>
        <taxon>Rhodocyclales</taxon>
        <taxon>Zoogloeaceae</taxon>
        <taxon>Thauera</taxon>
    </lineage>
</organism>
<keyword evidence="3" id="KW-0813">Transport</keyword>
<dbReference type="RefSeq" id="WP_021249665.1">
    <property type="nucleotide sequence ID" value="NZ_ATJV01000059.1"/>
</dbReference>
<evidence type="ECO:0000256" key="3">
    <source>
        <dbReference type="ARBA" id="ARBA00022448"/>
    </source>
</evidence>
<evidence type="ECO:0000256" key="6">
    <source>
        <dbReference type="ARBA" id="ARBA00022729"/>
    </source>
</evidence>
<dbReference type="Pfam" id="PF13609">
    <property type="entry name" value="Porin_4"/>
    <property type="match status" value="1"/>
</dbReference>
<evidence type="ECO:0000259" key="12">
    <source>
        <dbReference type="Pfam" id="PF13609"/>
    </source>
</evidence>
<dbReference type="EMBL" id="ATJV01000059">
    <property type="protein sequence ID" value="EPZ15272.1"/>
    <property type="molecule type" value="Genomic_DNA"/>
</dbReference>
<dbReference type="AlphaFoldDB" id="S9ZP23"/>
<feature type="chain" id="PRO_5004573715" description="Porin domain-containing protein" evidence="11">
    <location>
        <begin position="21"/>
        <end position="365"/>
    </location>
</feature>
<dbReference type="InterPro" id="IPR050298">
    <property type="entry name" value="Gram-neg_bact_OMP"/>
</dbReference>
<dbReference type="InterPro" id="IPR023614">
    <property type="entry name" value="Porin_dom_sf"/>
</dbReference>
<evidence type="ECO:0000256" key="11">
    <source>
        <dbReference type="SAM" id="SignalP"/>
    </source>
</evidence>
<comment type="subcellular location">
    <subcellularLocation>
        <location evidence="1">Cell outer membrane</location>
        <topology evidence="1">Multi-pass membrane protein</topology>
    </subcellularLocation>
</comment>
<evidence type="ECO:0000313" key="14">
    <source>
        <dbReference type="Proteomes" id="UP000015455"/>
    </source>
</evidence>
<feature type="signal peptide" evidence="11">
    <location>
        <begin position="1"/>
        <end position="20"/>
    </location>
</feature>
<evidence type="ECO:0000256" key="5">
    <source>
        <dbReference type="ARBA" id="ARBA00022692"/>
    </source>
</evidence>
<keyword evidence="4" id="KW-1134">Transmembrane beta strand</keyword>